<feature type="compositionally biased region" description="Polar residues" evidence="1">
    <location>
        <begin position="10"/>
        <end position="19"/>
    </location>
</feature>
<name>A0AAV9H742_9PEZI</name>
<sequence length="219" mass="23711">MSRGNPAEVHSSSQKSGSGRFTRLFQGHRWTPRAAGFFASCRDQTTENRRGQASAEVGGKETKENSTRRGCFELCLLGRGSFFLASVARQFKGTWRGQTHPVGLLPQSQVPRFSCAGSEKLGQQDHAAVRSQLRISSPRPLSWDNINSHQQRSVQVFCSGRFILGVRRGVARTACLAEGLVALDLVLLVGPVGPASCGSCWSQVPLVVTTTRPLLACKG</sequence>
<gene>
    <name evidence="2" type="ORF">QBC34DRAFT_73531</name>
</gene>
<dbReference type="AlphaFoldDB" id="A0AAV9H742"/>
<reference evidence="2" key="2">
    <citation type="submission" date="2023-05" db="EMBL/GenBank/DDBJ databases">
        <authorList>
            <consortium name="Lawrence Berkeley National Laboratory"/>
            <person name="Steindorff A."/>
            <person name="Hensen N."/>
            <person name="Bonometti L."/>
            <person name="Westerberg I."/>
            <person name="Brannstrom I.O."/>
            <person name="Guillou S."/>
            <person name="Cros-Aarteil S."/>
            <person name="Calhoun S."/>
            <person name="Haridas S."/>
            <person name="Kuo A."/>
            <person name="Mondo S."/>
            <person name="Pangilinan J."/>
            <person name="Riley R."/>
            <person name="Labutti K."/>
            <person name="Andreopoulos B."/>
            <person name="Lipzen A."/>
            <person name="Chen C."/>
            <person name="Yanf M."/>
            <person name="Daum C."/>
            <person name="Ng V."/>
            <person name="Clum A."/>
            <person name="Ohm R."/>
            <person name="Martin F."/>
            <person name="Silar P."/>
            <person name="Natvig D."/>
            <person name="Lalanne C."/>
            <person name="Gautier V."/>
            <person name="Ament-Velasquez S.L."/>
            <person name="Kruys A."/>
            <person name="Hutchinson M.I."/>
            <person name="Powell A.J."/>
            <person name="Barry K."/>
            <person name="Miller A.N."/>
            <person name="Grigoriev I.V."/>
            <person name="Debuchy R."/>
            <person name="Gladieux P."/>
            <person name="Thoren M.H."/>
            <person name="Johannesson H."/>
        </authorList>
    </citation>
    <scope>NUCLEOTIDE SEQUENCE</scope>
    <source>
        <strain evidence="2">PSN243</strain>
    </source>
</reference>
<accession>A0AAV9H742</accession>
<feature type="region of interest" description="Disordered" evidence="1">
    <location>
        <begin position="42"/>
        <end position="63"/>
    </location>
</feature>
<feature type="region of interest" description="Disordered" evidence="1">
    <location>
        <begin position="1"/>
        <end position="21"/>
    </location>
</feature>
<proteinExistence type="predicted"/>
<reference evidence="2" key="1">
    <citation type="journal article" date="2023" name="Mol. Phylogenet. Evol.">
        <title>Genome-scale phylogeny and comparative genomics of the fungal order Sordariales.</title>
        <authorList>
            <person name="Hensen N."/>
            <person name="Bonometti L."/>
            <person name="Westerberg I."/>
            <person name="Brannstrom I.O."/>
            <person name="Guillou S."/>
            <person name="Cros-Aarteil S."/>
            <person name="Calhoun S."/>
            <person name="Haridas S."/>
            <person name="Kuo A."/>
            <person name="Mondo S."/>
            <person name="Pangilinan J."/>
            <person name="Riley R."/>
            <person name="LaButti K."/>
            <person name="Andreopoulos B."/>
            <person name="Lipzen A."/>
            <person name="Chen C."/>
            <person name="Yan M."/>
            <person name="Daum C."/>
            <person name="Ng V."/>
            <person name="Clum A."/>
            <person name="Steindorff A."/>
            <person name="Ohm R.A."/>
            <person name="Martin F."/>
            <person name="Silar P."/>
            <person name="Natvig D.O."/>
            <person name="Lalanne C."/>
            <person name="Gautier V."/>
            <person name="Ament-Velasquez S.L."/>
            <person name="Kruys A."/>
            <person name="Hutchinson M.I."/>
            <person name="Powell A.J."/>
            <person name="Barry K."/>
            <person name="Miller A.N."/>
            <person name="Grigoriev I.V."/>
            <person name="Debuchy R."/>
            <person name="Gladieux P."/>
            <person name="Hiltunen Thoren M."/>
            <person name="Johannesson H."/>
        </authorList>
    </citation>
    <scope>NUCLEOTIDE SEQUENCE</scope>
    <source>
        <strain evidence="2">PSN243</strain>
    </source>
</reference>
<evidence type="ECO:0000256" key="1">
    <source>
        <dbReference type="SAM" id="MobiDB-lite"/>
    </source>
</evidence>
<evidence type="ECO:0000313" key="2">
    <source>
        <dbReference type="EMBL" id="KAK4455709.1"/>
    </source>
</evidence>
<comment type="caution">
    <text evidence="2">The sequence shown here is derived from an EMBL/GenBank/DDBJ whole genome shotgun (WGS) entry which is preliminary data.</text>
</comment>
<keyword evidence="3" id="KW-1185">Reference proteome</keyword>
<dbReference type="EMBL" id="MU865914">
    <property type="protein sequence ID" value="KAK4455709.1"/>
    <property type="molecule type" value="Genomic_DNA"/>
</dbReference>
<protein>
    <submittedName>
        <fullName evidence="2">Uncharacterized protein</fullName>
    </submittedName>
</protein>
<organism evidence="2 3">
    <name type="scientific">Podospora aff. communis PSN243</name>
    <dbReference type="NCBI Taxonomy" id="3040156"/>
    <lineage>
        <taxon>Eukaryota</taxon>
        <taxon>Fungi</taxon>
        <taxon>Dikarya</taxon>
        <taxon>Ascomycota</taxon>
        <taxon>Pezizomycotina</taxon>
        <taxon>Sordariomycetes</taxon>
        <taxon>Sordariomycetidae</taxon>
        <taxon>Sordariales</taxon>
        <taxon>Podosporaceae</taxon>
        <taxon>Podospora</taxon>
    </lineage>
</organism>
<dbReference type="Proteomes" id="UP001321760">
    <property type="component" value="Unassembled WGS sequence"/>
</dbReference>
<evidence type="ECO:0000313" key="3">
    <source>
        <dbReference type="Proteomes" id="UP001321760"/>
    </source>
</evidence>